<feature type="compositionally biased region" description="Low complexity" evidence="1">
    <location>
        <begin position="293"/>
        <end position="304"/>
    </location>
</feature>
<feature type="compositionally biased region" description="Low complexity" evidence="1">
    <location>
        <begin position="439"/>
        <end position="457"/>
    </location>
</feature>
<dbReference type="OrthoDB" id="2529291at2759"/>
<evidence type="ECO:0000313" key="2">
    <source>
        <dbReference type="EMBL" id="TNY23711.1"/>
    </source>
</evidence>
<feature type="region of interest" description="Disordered" evidence="1">
    <location>
        <begin position="1"/>
        <end position="46"/>
    </location>
</feature>
<feature type="region of interest" description="Disordered" evidence="1">
    <location>
        <begin position="416"/>
        <end position="457"/>
    </location>
</feature>
<dbReference type="EMBL" id="SOZI01000008">
    <property type="protein sequence ID" value="TNY23711.1"/>
    <property type="molecule type" value="Genomic_DNA"/>
</dbReference>
<sequence length="457" mass="48680">MPPARDPQPHSSPSTSLSRDRSTSSLQTVHLSPPRTQEPAHSTTKSVFSFSSLSDVWSSLKAAATVEIAGLLRGLSEDGGGAEGRRQTGNDGARAGDKREREGGGVQGRQSRNGERRSKRRRVQPGDDLLFDGVPPLMPPISQAGPLPSSHSYDSLVSSPESRRNPSTSPFSSRHPARPSEDSTYADQLLHAATTDEGLSSSLAPRQSHDTSSRSGDGSGLRPLSGKRRVDPAGPRASASTSAASSTSALAARGLHRRGESHSLAAAGRHPAPLQNHVHFATLPSSTSMPNLASSSGASSPKTPGKGKGKARDREREREEVGTILLGEAAHQVERMWRNEKEKDRSRRRIEELEEEVQRLKGQVSPSLPSLASQCHADTHIDDSCRRRSRRARPLPGCHASLPRHLLLRRHHLLPHPSASPTLSSLPHAPLSGRPPSGPSAATRPSAAAAALAWAST</sequence>
<protein>
    <submittedName>
        <fullName evidence="2">Uncharacterized protein</fullName>
    </submittedName>
</protein>
<name>A0A5C5G770_9BASI</name>
<feature type="compositionally biased region" description="Polar residues" evidence="1">
    <location>
        <begin position="364"/>
        <end position="373"/>
    </location>
</feature>
<accession>A0A5C5G770</accession>
<evidence type="ECO:0000313" key="3">
    <source>
        <dbReference type="Proteomes" id="UP000311382"/>
    </source>
</evidence>
<gene>
    <name evidence="2" type="ORF">DMC30DRAFT_277104</name>
</gene>
<evidence type="ECO:0000256" key="1">
    <source>
        <dbReference type="SAM" id="MobiDB-lite"/>
    </source>
</evidence>
<feature type="region of interest" description="Disordered" evidence="1">
    <location>
        <begin position="361"/>
        <end position="381"/>
    </location>
</feature>
<dbReference type="Proteomes" id="UP000311382">
    <property type="component" value="Unassembled WGS sequence"/>
</dbReference>
<reference evidence="2 3" key="1">
    <citation type="submission" date="2019-03" db="EMBL/GenBank/DDBJ databases">
        <title>Rhodosporidium diobovatum UCD-FST 08-225 genome sequencing, assembly, and annotation.</title>
        <authorList>
            <person name="Fakankun I.U."/>
            <person name="Fristensky B."/>
            <person name="Levin D.B."/>
        </authorList>
    </citation>
    <scope>NUCLEOTIDE SEQUENCE [LARGE SCALE GENOMIC DNA]</scope>
    <source>
        <strain evidence="2 3">UCD-FST 08-225</strain>
    </source>
</reference>
<comment type="caution">
    <text evidence="2">The sequence shown here is derived from an EMBL/GenBank/DDBJ whole genome shotgun (WGS) entry which is preliminary data.</text>
</comment>
<feature type="compositionally biased region" description="Polar residues" evidence="1">
    <location>
        <begin position="149"/>
        <end position="172"/>
    </location>
</feature>
<keyword evidence="3" id="KW-1185">Reference proteome</keyword>
<organism evidence="2 3">
    <name type="scientific">Rhodotorula diobovata</name>
    <dbReference type="NCBI Taxonomy" id="5288"/>
    <lineage>
        <taxon>Eukaryota</taxon>
        <taxon>Fungi</taxon>
        <taxon>Dikarya</taxon>
        <taxon>Basidiomycota</taxon>
        <taxon>Pucciniomycotina</taxon>
        <taxon>Microbotryomycetes</taxon>
        <taxon>Sporidiobolales</taxon>
        <taxon>Sporidiobolaceae</taxon>
        <taxon>Rhodotorula</taxon>
    </lineage>
</organism>
<feature type="compositionally biased region" description="Polar residues" evidence="1">
    <location>
        <begin position="283"/>
        <end position="292"/>
    </location>
</feature>
<feature type="compositionally biased region" description="Low complexity" evidence="1">
    <location>
        <begin position="232"/>
        <end position="253"/>
    </location>
</feature>
<feature type="compositionally biased region" description="Basic and acidic residues" evidence="1">
    <location>
        <begin position="83"/>
        <end position="103"/>
    </location>
</feature>
<feature type="region of interest" description="Disordered" evidence="1">
    <location>
        <begin position="73"/>
        <end position="320"/>
    </location>
</feature>
<feature type="compositionally biased region" description="Basic and acidic residues" evidence="1">
    <location>
        <begin position="310"/>
        <end position="320"/>
    </location>
</feature>
<dbReference type="AlphaFoldDB" id="A0A5C5G770"/>
<proteinExistence type="predicted"/>